<dbReference type="SUPFAM" id="SSF158472">
    <property type="entry name" value="HAMP domain-like"/>
    <property type="match status" value="1"/>
</dbReference>
<dbReference type="Pfam" id="PF00672">
    <property type="entry name" value="HAMP"/>
    <property type="match status" value="1"/>
</dbReference>
<evidence type="ECO:0000256" key="5">
    <source>
        <dbReference type="ARBA" id="ARBA00022553"/>
    </source>
</evidence>
<evidence type="ECO:0000256" key="1">
    <source>
        <dbReference type="ARBA" id="ARBA00000085"/>
    </source>
</evidence>
<dbReference type="Gene3D" id="1.10.287.130">
    <property type="match status" value="1"/>
</dbReference>
<evidence type="ECO:0000256" key="8">
    <source>
        <dbReference type="ARBA" id="ARBA00022777"/>
    </source>
</evidence>
<gene>
    <name evidence="16" type="primary">makR1</name>
</gene>
<evidence type="ECO:0000256" key="9">
    <source>
        <dbReference type="ARBA" id="ARBA00022989"/>
    </source>
</evidence>
<evidence type="ECO:0000256" key="13">
    <source>
        <dbReference type="SAM" id="Phobius"/>
    </source>
</evidence>
<dbReference type="GO" id="GO:0005886">
    <property type="term" value="C:plasma membrane"/>
    <property type="evidence" value="ECO:0007669"/>
    <property type="project" value="UniProtKB-SubCell"/>
</dbReference>
<evidence type="ECO:0000256" key="12">
    <source>
        <dbReference type="SAM" id="MobiDB-lite"/>
    </source>
</evidence>
<sequence length="516" mass="52636">MNRRPGRLSLAARLLLITVTLLAVGLAVGGGVVLHTLRDHLVGQVDARLEPIAQAVSRLPSVPADDVGAQAGAGRLDLARDLHVLYLDGAGRTTRVVTLGPGGSAPDVGVRAAAHRDGRPFDVRQGGRDWRVVALPHPAGGDQRGTVAVVASLDDVTATVGQSTRVALLTGLGLLVLLAVTSWAAIRGSLRPLRRVEQTAAAIAAGDLAQRVPAVGGARTEVGRLVAALNGMLAQIERAFTARAESEARMRRFVADVSHELRTPLFGITGFTELYRMGGLPGPADVDRTMTHIAAESSRLARLVEDLLLLARLDESLGRAAGDAGDGRAAGDAGDARAAGDARDGGAAADAGVGGLPLRPAPMDLRTLAVDARHDLTALDPGRPITLTGPGGGPVGSAPALGDEARLRQVVLNLVGNVVAHTPAGSPVRIGVGTAGGEAVLEVADQGPGLSAEQAARVFERFYRTDSSRSRAGGAGAGLGLAIVDSLVRAHGGRVELVTAPGAGATFRVVLPVLVT</sequence>
<feature type="transmembrane region" description="Helical" evidence="13">
    <location>
        <begin position="166"/>
        <end position="186"/>
    </location>
</feature>
<dbReference type="SMART" id="SM00387">
    <property type="entry name" value="HATPase_c"/>
    <property type="match status" value="1"/>
</dbReference>
<keyword evidence="10" id="KW-0902">Two-component regulatory system</keyword>
<comment type="catalytic activity">
    <reaction evidence="1">
        <text>ATP + protein L-histidine = ADP + protein N-phospho-L-histidine.</text>
        <dbReference type="EC" id="2.7.13.3"/>
    </reaction>
</comment>
<proteinExistence type="predicted"/>
<evidence type="ECO:0000256" key="2">
    <source>
        <dbReference type="ARBA" id="ARBA00001968"/>
    </source>
</evidence>
<feature type="compositionally biased region" description="Basic and acidic residues" evidence="12">
    <location>
        <begin position="334"/>
        <end position="344"/>
    </location>
</feature>
<comment type="cofactor">
    <cofactor evidence="2">
        <name>a divalent metal cation</name>
        <dbReference type="ChEBI" id="CHEBI:60240"/>
    </cofactor>
</comment>
<dbReference type="InterPro" id="IPR003660">
    <property type="entry name" value="HAMP_dom"/>
</dbReference>
<keyword evidence="11 13" id="KW-0472">Membrane</keyword>
<dbReference type="EMBL" id="LC021382">
    <property type="protein sequence ID" value="BAQ25485.1"/>
    <property type="molecule type" value="Genomic_DNA"/>
</dbReference>
<dbReference type="SMART" id="SM00304">
    <property type="entry name" value="HAMP"/>
    <property type="match status" value="1"/>
</dbReference>
<dbReference type="PROSITE" id="PS50109">
    <property type="entry name" value="HIS_KIN"/>
    <property type="match status" value="1"/>
</dbReference>
<dbReference type="CDD" id="cd00082">
    <property type="entry name" value="HisKA"/>
    <property type="match status" value="1"/>
</dbReference>
<dbReference type="Gene3D" id="3.30.565.10">
    <property type="entry name" value="Histidine kinase-like ATPase, C-terminal domain"/>
    <property type="match status" value="1"/>
</dbReference>
<evidence type="ECO:0000313" key="16">
    <source>
        <dbReference type="EMBL" id="BAQ25485.1"/>
    </source>
</evidence>
<name>A0A0B6VTA1_9ACTN</name>
<dbReference type="InterPro" id="IPR005467">
    <property type="entry name" value="His_kinase_dom"/>
</dbReference>
<evidence type="ECO:0000256" key="11">
    <source>
        <dbReference type="ARBA" id="ARBA00023136"/>
    </source>
</evidence>
<dbReference type="FunFam" id="3.30.565.10:FF:000006">
    <property type="entry name" value="Sensor histidine kinase WalK"/>
    <property type="match status" value="1"/>
</dbReference>
<feature type="region of interest" description="Disordered" evidence="12">
    <location>
        <begin position="321"/>
        <end position="346"/>
    </location>
</feature>
<reference evidence="16" key="1">
    <citation type="submission" date="2015-01" db="EMBL/GenBank/DDBJ databases">
        <title>Characterization of the biosynthetic gene cluster for maklamicin, a spirotetronate-class antibiotic of the endophytic Micromonospora sp. GMKU326.</title>
        <authorList>
            <person name="Kitani S."/>
            <person name="Ratama D."/>
            <person name="Hashimoto J."/>
            <person name="Thamchaipenet A."/>
            <person name="Igarashi Y."/>
            <person name="Shin-ya K."/>
            <person name="Ikeda H."/>
            <person name="Nihira T."/>
        </authorList>
    </citation>
    <scope>NUCLEOTIDE SEQUENCE</scope>
    <source>
        <strain evidence="16">GMKU326</strain>
    </source>
</reference>
<dbReference type="AlphaFoldDB" id="A0A0B6VTA1"/>
<feature type="domain" description="HAMP" evidence="15">
    <location>
        <begin position="187"/>
        <end position="241"/>
    </location>
</feature>
<dbReference type="GO" id="GO:0005509">
    <property type="term" value="F:calcium ion binding"/>
    <property type="evidence" value="ECO:0007669"/>
    <property type="project" value="UniProtKB-ARBA"/>
</dbReference>
<keyword evidence="9 13" id="KW-1133">Transmembrane helix</keyword>
<feature type="domain" description="Histidine kinase" evidence="14">
    <location>
        <begin position="256"/>
        <end position="515"/>
    </location>
</feature>
<accession>A0A0B6VTA1</accession>
<dbReference type="FunFam" id="1.10.287.130:FF:000001">
    <property type="entry name" value="Two-component sensor histidine kinase"/>
    <property type="match status" value="1"/>
</dbReference>
<keyword evidence="5" id="KW-0597">Phosphoprotein</keyword>
<evidence type="ECO:0000256" key="7">
    <source>
        <dbReference type="ARBA" id="ARBA00022692"/>
    </source>
</evidence>
<dbReference type="InterPro" id="IPR003594">
    <property type="entry name" value="HATPase_dom"/>
</dbReference>
<evidence type="ECO:0000256" key="10">
    <source>
        <dbReference type="ARBA" id="ARBA00023012"/>
    </source>
</evidence>
<evidence type="ECO:0000256" key="3">
    <source>
        <dbReference type="ARBA" id="ARBA00004236"/>
    </source>
</evidence>
<dbReference type="SMART" id="SM00388">
    <property type="entry name" value="HisKA"/>
    <property type="match status" value="1"/>
</dbReference>
<dbReference type="InterPro" id="IPR004358">
    <property type="entry name" value="Sig_transdc_His_kin-like_C"/>
</dbReference>
<dbReference type="PROSITE" id="PS50885">
    <property type="entry name" value="HAMP"/>
    <property type="match status" value="1"/>
</dbReference>
<dbReference type="CDD" id="cd00075">
    <property type="entry name" value="HATPase"/>
    <property type="match status" value="1"/>
</dbReference>
<dbReference type="InterPro" id="IPR036890">
    <property type="entry name" value="HATPase_C_sf"/>
</dbReference>
<dbReference type="GO" id="GO:0000155">
    <property type="term" value="F:phosphorelay sensor kinase activity"/>
    <property type="evidence" value="ECO:0007669"/>
    <property type="project" value="InterPro"/>
</dbReference>
<dbReference type="InterPro" id="IPR050428">
    <property type="entry name" value="TCS_sensor_his_kinase"/>
</dbReference>
<dbReference type="PRINTS" id="PR00344">
    <property type="entry name" value="BCTRLSENSOR"/>
</dbReference>
<dbReference type="SUPFAM" id="SSF55874">
    <property type="entry name" value="ATPase domain of HSP90 chaperone/DNA topoisomerase II/histidine kinase"/>
    <property type="match status" value="1"/>
</dbReference>
<dbReference type="SUPFAM" id="SSF47384">
    <property type="entry name" value="Homodimeric domain of signal transducing histidine kinase"/>
    <property type="match status" value="1"/>
</dbReference>
<feature type="region of interest" description="Disordered" evidence="12">
    <location>
        <begin position="379"/>
        <end position="400"/>
    </location>
</feature>
<dbReference type="EC" id="2.7.13.3" evidence="4"/>
<dbReference type="Gene3D" id="6.10.340.10">
    <property type="match status" value="1"/>
</dbReference>
<dbReference type="PANTHER" id="PTHR45436">
    <property type="entry name" value="SENSOR HISTIDINE KINASE YKOH"/>
    <property type="match status" value="1"/>
</dbReference>
<evidence type="ECO:0000256" key="4">
    <source>
        <dbReference type="ARBA" id="ARBA00012438"/>
    </source>
</evidence>
<organism evidence="16">
    <name type="scientific">Micromonospora sp. GMKU326</name>
    <dbReference type="NCBI Taxonomy" id="718015"/>
    <lineage>
        <taxon>Bacteria</taxon>
        <taxon>Bacillati</taxon>
        <taxon>Actinomycetota</taxon>
        <taxon>Actinomycetes</taxon>
        <taxon>Micromonosporales</taxon>
        <taxon>Micromonosporaceae</taxon>
        <taxon>Micromonospora</taxon>
    </lineage>
</organism>
<dbReference type="CDD" id="cd06225">
    <property type="entry name" value="HAMP"/>
    <property type="match status" value="1"/>
</dbReference>
<dbReference type="PANTHER" id="PTHR45436:SF5">
    <property type="entry name" value="SENSOR HISTIDINE KINASE TRCS"/>
    <property type="match status" value="1"/>
</dbReference>
<dbReference type="Pfam" id="PF00512">
    <property type="entry name" value="HisKA"/>
    <property type="match status" value="1"/>
</dbReference>
<dbReference type="InterPro" id="IPR003661">
    <property type="entry name" value="HisK_dim/P_dom"/>
</dbReference>
<keyword evidence="7 13" id="KW-0812">Transmembrane</keyword>
<keyword evidence="8 16" id="KW-0418">Kinase</keyword>
<dbReference type="Pfam" id="PF02518">
    <property type="entry name" value="HATPase_c"/>
    <property type="match status" value="1"/>
</dbReference>
<evidence type="ECO:0000259" key="15">
    <source>
        <dbReference type="PROSITE" id="PS50885"/>
    </source>
</evidence>
<protein>
    <recommendedName>
        <fullName evidence="4">histidine kinase</fullName>
        <ecNumber evidence="4">2.7.13.3</ecNumber>
    </recommendedName>
</protein>
<evidence type="ECO:0000256" key="6">
    <source>
        <dbReference type="ARBA" id="ARBA00022679"/>
    </source>
</evidence>
<dbReference type="InterPro" id="IPR036097">
    <property type="entry name" value="HisK_dim/P_sf"/>
</dbReference>
<keyword evidence="6" id="KW-0808">Transferase</keyword>
<evidence type="ECO:0000259" key="14">
    <source>
        <dbReference type="PROSITE" id="PS50109"/>
    </source>
</evidence>
<comment type="subcellular location">
    <subcellularLocation>
        <location evidence="3">Cell membrane</location>
    </subcellularLocation>
</comment>